<name>A0A3R7HII1_9STRA</name>
<reference evidence="6 7" key="1">
    <citation type="submission" date="2018-07" db="EMBL/GenBank/DDBJ databases">
        <title>Genome sequencing of oomycete isolates from Chile give support for New Zealand origin for Phytophthora kernoviae and make available the first Nothophytophthora sp. genome.</title>
        <authorList>
            <person name="Studholme D.J."/>
            <person name="Sanfuentes E."/>
            <person name="Panda P."/>
            <person name="Hill R."/>
            <person name="Sambles C."/>
            <person name="Grant M."/>
            <person name="Williams N.M."/>
            <person name="Mcdougal R.L."/>
        </authorList>
    </citation>
    <scope>NUCLEOTIDE SEQUENCE [LARGE SCALE GENOMIC DNA]</scope>
    <source>
        <strain evidence="4">Chile2</strain>
        <strain evidence="5">Chile4</strain>
    </source>
</reference>
<dbReference type="Proteomes" id="UP000285883">
    <property type="component" value="Unassembled WGS sequence"/>
</dbReference>
<proteinExistence type="predicted"/>
<feature type="region of interest" description="Disordered" evidence="1">
    <location>
        <begin position="1003"/>
        <end position="1043"/>
    </location>
</feature>
<evidence type="ECO:0000313" key="5">
    <source>
        <dbReference type="EMBL" id="RLN79853.1"/>
    </source>
</evidence>
<feature type="region of interest" description="Disordered" evidence="1">
    <location>
        <begin position="782"/>
        <end position="816"/>
    </location>
</feature>
<feature type="domain" description="Tudor" evidence="2">
    <location>
        <begin position="102"/>
        <end position="159"/>
    </location>
</feature>
<feature type="domain" description="Agenet" evidence="3">
    <location>
        <begin position="395"/>
        <end position="450"/>
    </location>
</feature>
<feature type="domain" description="Tudor" evidence="2">
    <location>
        <begin position="679"/>
        <end position="737"/>
    </location>
</feature>
<feature type="compositionally biased region" description="Basic residues" evidence="1">
    <location>
        <begin position="1091"/>
        <end position="1106"/>
    </location>
</feature>
<dbReference type="Proteomes" id="UP000285624">
    <property type="component" value="Unassembled WGS sequence"/>
</dbReference>
<feature type="compositionally biased region" description="Acidic residues" evidence="1">
    <location>
        <begin position="369"/>
        <end position="381"/>
    </location>
</feature>
<feature type="domain" description="Agenet" evidence="3">
    <location>
        <begin position="1102"/>
        <end position="1169"/>
    </location>
</feature>
<feature type="compositionally biased region" description="Polar residues" evidence="1">
    <location>
        <begin position="453"/>
        <end position="463"/>
    </location>
</feature>
<dbReference type="AlphaFoldDB" id="A0A3R7HII1"/>
<feature type="domain" description="Agenet" evidence="3">
    <location>
        <begin position="1043"/>
        <end position="1096"/>
    </location>
</feature>
<dbReference type="PANTHER" id="PTHR34157:SF2">
    <property type="entry name" value="TUZIN"/>
    <property type="match status" value="1"/>
</dbReference>
<keyword evidence="6" id="KW-1185">Reference proteome</keyword>
<feature type="domain" description="Tudor" evidence="2">
    <location>
        <begin position="746"/>
        <end position="804"/>
    </location>
</feature>
<feature type="domain" description="Agenet" evidence="3">
    <location>
        <begin position="242"/>
        <end position="300"/>
    </location>
</feature>
<feature type="domain" description="Tudor" evidence="2">
    <location>
        <begin position="169"/>
        <end position="226"/>
    </location>
</feature>
<feature type="domain" description="Tudor" evidence="2">
    <location>
        <begin position="242"/>
        <end position="300"/>
    </location>
</feature>
<feature type="domain" description="Agenet" evidence="3">
    <location>
        <begin position="746"/>
        <end position="804"/>
    </location>
</feature>
<feature type="domain" description="Tudor" evidence="2">
    <location>
        <begin position="472"/>
        <end position="530"/>
    </location>
</feature>
<evidence type="ECO:0000259" key="3">
    <source>
        <dbReference type="SMART" id="SM00743"/>
    </source>
</evidence>
<feature type="compositionally biased region" description="Low complexity" evidence="1">
    <location>
        <begin position="71"/>
        <end position="84"/>
    </location>
</feature>
<feature type="compositionally biased region" description="Low complexity" evidence="1">
    <location>
        <begin position="1028"/>
        <end position="1039"/>
    </location>
</feature>
<feature type="region of interest" description="Disordered" evidence="1">
    <location>
        <begin position="727"/>
        <end position="747"/>
    </location>
</feature>
<evidence type="ECO:0000313" key="4">
    <source>
        <dbReference type="EMBL" id="RLN37472.1"/>
    </source>
</evidence>
<feature type="domain" description="Tudor" evidence="2">
    <location>
        <begin position="395"/>
        <end position="453"/>
    </location>
</feature>
<dbReference type="CDD" id="cd04508">
    <property type="entry name" value="Tudor_SF"/>
    <property type="match status" value="13"/>
</dbReference>
<feature type="compositionally biased region" description="Basic and acidic residues" evidence="1">
    <location>
        <begin position="786"/>
        <end position="810"/>
    </location>
</feature>
<accession>A0A3R7HII1</accession>
<dbReference type="SMART" id="SM00333">
    <property type="entry name" value="TUDOR"/>
    <property type="match status" value="14"/>
</dbReference>
<feature type="domain" description="Tudor" evidence="2">
    <location>
        <begin position="1043"/>
        <end position="1103"/>
    </location>
</feature>
<feature type="compositionally biased region" description="Low complexity" evidence="1">
    <location>
        <begin position="1170"/>
        <end position="1182"/>
    </location>
</feature>
<evidence type="ECO:0000259" key="2">
    <source>
        <dbReference type="SMART" id="SM00333"/>
    </source>
</evidence>
<evidence type="ECO:0000313" key="7">
    <source>
        <dbReference type="Proteomes" id="UP000285883"/>
    </source>
</evidence>
<dbReference type="Gene3D" id="2.30.30.140">
    <property type="match status" value="15"/>
</dbReference>
<feature type="region of interest" description="Disordered" evidence="1">
    <location>
        <begin position="1154"/>
        <end position="1198"/>
    </location>
</feature>
<evidence type="ECO:0000256" key="1">
    <source>
        <dbReference type="SAM" id="MobiDB-lite"/>
    </source>
</evidence>
<feature type="compositionally biased region" description="Basic and acidic residues" evidence="1">
    <location>
        <begin position="51"/>
        <end position="62"/>
    </location>
</feature>
<dbReference type="InterPro" id="IPR002999">
    <property type="entry name" value="Tudor"/>
</dbReference>
<feature type="domain" description="Tudor" evidence="2">
    <location>
        <begin position="316"/>
        <end position="374"/>
    </location>
</feature>
<evidence type="ECO:0008006" key="8">
    <source>
        <dbReference type="Google" id="ProtNLM"/>
    </source>
</evidence>
<feature type="domain" description="Agenet" evidence="3">
    <location>
        <begin position="814"/>
        <end position="870"/>
    </location>
</feature>
<feature type="region of interest" description="Disordered" evidence="1">
    <location>
        <begin position="446"/>
        <end position="472"/>
    </location>
</feature>
<feature type="domain" description="Tudor" evidence="2">
    <location>
        <begin position="814"/>
        <end position="872"/>
    </location>
</feature>
<dbReference type="STRING" id="325452.A0A3R7HII1"/>
<comment type="caution">
    <text evidence="5">The sequence shown here is derived from an EMBL/GenBank/DDBJ whole genome shotgun (WGS) entry which is preliminary data.</text>
</comment>
<feature type="region of interest" description="Disordered" evidence="1">
    <location>
        <begin position="47"/>
        <end position="102"/>
    </location>
</feature>
<dbReference type="SMART" id="SM00743">
    <property type="entry name" value="Agenet"/>
    <property type="match status" value="8"/>
</dbReference>
<feature type="domain" description="Tudor" evidence="2">
    <location>
        <begin position="542"/>
        <end position="599"/>
    </location>
</feature>
<organism evidence="5 6">
    <name type="scientific">Phytophthora kernoviae</name>
    <dbReference type="NCBI Taxonomy" id="325452"/>
    <lineage>
        <taxon>Eukaryota</taxon>
        <taxon>Sar</taxon>
        <taxon>Stramenopiles</taxon>
        <taxon>Oomycota</taxon>
        <taxon>Peronosporomycetes</taxon>
        <taxon>Peronosporales</taxon>
        <taxon>Peronosporaceae</taxon>
        <taxon>Phytophthora</taxon>
    </lineage>
</organism>
<dbReference type="InterPro" id="IPR014002">
    <property type="entry name" value="Agenet_dom_plant"/>
</dbReference>
<feature type="region of interest" description="Disordered" evidence="1">
    <location>
        <begin position="1080"/>
        <end position="1106"/>
    </location>
</feature>
<feature type="region of interest" description="Disordered" evidence="1">
    <location>
        <begin position="658"/>
        <end position="681"/>
    </location>
</feature>
<dbReference type="EMBL" id="MBDN02000130">
    <property type="protein sequence ID" value="RLN79853.1"/>
    <property type="molecule type" value="Genomic_DNA"/>
</dbReference>
<feature type="domain" description="Agenet" evidence="3">
    <location>
        <begin position="952"/>
        <end position="1010"/>
    </location>
</feature>
<feature type="compositionally biased region" description="Basic and acidic residues" evidence="1">
    <location>
        <begin position="1009"/>
        <end position="1026"/>
    </location>
</feature>
<gene>
    <name evidence="4" type="ORF">BBI17_006210</name>
    <name evidence="5" type="ORF">BBO99_00004965</name>
</gene>
<feature type="domain" description="Tudor" evidence="2">
    <location>
        <begin position="952"/>
        <end position="1010"/>
    </location>
</feature>
<dbReference type="EMBL" id="MAYM02000568">
    <property type="protein sequence ID" value="RLN37472.1"/>
    <property type="molecule type" value="Genomic_DNA"/>
</dbReference>
<feature type="compositionally biased region" description="Basic and acidic residues" evidence="1">
    <location>
        <begin position="658"/>
        <end position="668"/>
    </location>
</feature>
<feature type="domain" description="Tudor" evidence="2">
    <location>
        <begin position="608"/>
        <end position="665"/>
    </location>
</feature>
<sequence>MVLKTGMLVGIVGTEDMGVLIQIRASSNTCVIKLNNGTLKKNVPLEEVEEARDMSDTKEKKSPIRLGGGEASPAKSPAKLAALSVDTRRSTDKLPVSNGGSGGLDVGDSVRARCNGGSRWFPGKILRANRDGTYDVEYTDGDVEKKMAASDVEAASKSPVVASKRVSGSGFAVGDKVKAHYKNGTKLYGGEILRVRSDGTYDIKYDDGDIEARVAEALIEANSHRKLARDEEPPVRTKSKSSGFRVGQSVKARYKGGKKLFAGKIKKVHSDGTYDIRYEDGDEEKRVKADHIEVSGDTNIDGEERGAVKGAASRTKALMVGKKVKARYKRGKRLFPGKISRVHSDGTYDIDYDDGEIETRVEASQIEVSDNDDEDMFADSDDDKKRKPTASAKKRSWEVGDRVKAFYGKGKRLFSGRIVKVHMNGTYDIRYEDDDSELRVDASLIQDEDSEKQQSLKTKGSPVSASKSSAKRKLRVGDAVKANYKGGAKLFPGKITRERMDGTFDVRYEDGDSEERVKPEFIQPVYGSDDEADLKLSKKKKSPFEVGDVVKAPFQRGSKLFRGKISRVRSDGTYDVVFDDGDRDAQIPGDLIQADEQPASRDMITKKRVLKVNDVVKARYKKGKKLFSGKVARVRSDGTYDIEYDDGDVEMRVDAEMIEIPESKKREDDDNDLPSTSKKSLKVGDKVRARYNKGSKMLSGEITAIHRDGTYDVRYDDGDKEKYVEAKSIELEEEREEPSTLKKSPGKLSVGDLVEASYKTDGKMFPGKISRVHSDGTYDIVFNDGDSERRVPRSRIKSQDAKADKHESSPKKKSGFSVGDVVKAKYKNGTKFFSGKIARVRSDGTFDIEYDDGDTEIHVDATRILAVESDGPRGDTDSQRTKRFGVGDAVKARYKKGSKLFSGKISRVRSDGTYDVKYDDGDMETNVEGTFIEGEQTASSKSRDSAGEKTKVAFAEGDKVNARYKGGLKLYPGKILKARLDGTFDIQFDDGDVELRVNSSSIEAVPDSKPTKSKSEAKASAEKDDIFGGSDSDGMGRSGSKQKAIKVGDVIDANFKQKGKFHRGRVVRVHSDGTFDIEYDVDSDDSESRVSRKKRGHAKTGPSFRRHERVLANWHRSSKLSKPKMTSKWAKATVLEKNADGTYTIRYSDGVVEEDAPLNALKPNKEKYHGSSSGDTSGASDTPGRRKRNVKSGRGSGIGTESLFLLEQLAMTCGGANSPYASFSRKEN</sequence>
<feature type="region of interest" description="Disordered" evidence="1">
    <location>
        <begin position="365"/>
        <end position="394"/>
    </location>
</feature>
<feature type="domain" description="Agenet" evidence="3">
    <location>
        <begin position="679"/>
        <end position="737"/>
    </location>
</feature>
<evidence type="ECO:0000313" key="6">
    <source>
        <dbReference type="Proteomes" id="UP000285624"/>
    </source>
</evidence>
<dbReference type="PANTHER" id="PTHR34157">
    <property type="entry name" value="TUZIN"/>
    <property type="match status" value="1"/>
</dbReference>
<feature type="domain" description="Tudor" evidence="2">
    <location>
        <begin position="882"/>
        <end position="940"/>
    </location>
</feature>
<protein>
    <recommendedName>
        <fullName evidence="8">Tudor domain-containing protein</fullName>
    </recommendedName>
</protein>